<dbReference type="Gene3D" id="3.30.63.10">
    <property type="entry name" value="Guanylate Kinase phosphate binding domain"/>
    <property type="match status" value="1"/>
</dbReference>
<dbReference type="GO" id="GO:0004385">
    <property type="term" value="F:GMP kinase activity"/>
    <property type="evidence" value="ECO:0007669"/>
    <property type="project" value="UniProtKB-UniRule"/>
</dbReference>
<organism evidence="15 16">
    <name type="scientific">Anaerosporobacter mobilis DSM 15930</name>
    <dbReference type="NCBI Taxonomy" id="1120996"/>
    <lineage>
        <taxon>Bacteria</taxon>
        <taxon>Bacillati</taxon>
        <taxon>Bacillota</taxon>
        <taxon>Clostridia</taxon>
        <taxon>Lachnospirales</taxon>
        <taxon>Lachnospiraceae</taxon>
        <taxon>Anaerosporobacter</taxon>
    </lineage>
</organism>
<reference evidence="15 16" key="1">
    <citation type="submission" date="2016-11" db="EMBL/GenBank/DDBJ databases">
        <authorList>
            <person name="Jaros S."/>
            <person name="Januszkiewicz K."/>
            <person name="Wedrychowicz H."/>
        </authorList>
    </citation>
    <scope>NUCLEOTIDE SEQUENCE [LARGE SCALE GENOMIC DNA]</scope>
    <source>
        <strain evidence="15 16">DSM 15930</strain>
    </source>
</reference>
<feature type="binding site" evidence="13">
    <location>
        <begin position="13"/>
        <end position="20"/>
    </location>
    <ligand>
        <name>ATP</name>
        <dbReference type="ChEBI" id="CHEBI:30616"/>
    </ligand>
</feature>
<dbReference type="InterPro" id="IPR020590">
    <property type="entry name" value="Guanylate_kinase_CS"/>
</dbReference>
<dbReference type="FunFam" id="3.30.63.10:FF:000002">
    <property type="entry name" value="Guanylate kinase 1"/>
    <property type="match status" value="1"/>
</dbReference>
<comment type="similarity">
    <text evidence="3 13">Belongs to the guanylate kinase family.</text>
</comment>
<evidence type="ECO:0000256" key="1">
    <source>
        <dbReference type="ARBA" id="ARBA00003531"/>
    </source>
</evidence>
<keyword evidence="10 13" id="KW-0067">ATP-binding</keyword>
<name>A0A1M7MR77_9FIRM</name>
<proteinExistence type="inferred from homology"/>
<accession>A0A1M7MR77</accession>
<dbReference type="InterPro" id="IPR017665">
    <property type="entry name" value="Guanylate_kinase"/>
</dbReference>
<evidence type="ECO:0000256" key="6">
    <source>
        <dbReference type="ARBA" id="ARBA00022490"/>
    </source>
</evidence>
<evidence type="ECO:0000256" key="11">
    <source>
        <dbReference type="ARBA" id="ARBA00030128"/>
    </source>
</evidence>
<protein>
    <recommendedName>
        <fullName evidence="5 13">Guanylate kinase</fullName>
        <ecNumber evidence="4 13">2.7.4.8</ecNumber>
    </recommendedName>
    <alternativeName>
        <fullName evidence="11 13">GMP kinase</fullName>
    </alternativeName>
</protein>
<evidence type="ECO:0000256" key="2">
    <source>
        <dbReference type="ARBA" id="ARBA00004496"/>
    </source>
</evidence>
<dbReference type="CDD" id="cd00071">
    <property type="entry name" value="GMPK"/>
    <property type="match status" value="1"/>
</dbReference>
<evidence type="ECO:0000256" key="13">
    <source>
        <dbReference type="HAMAP-Rule" id="MF_00328"/>
    </source>
</evidence>
<evidence type="ECO:0000256" key="10">
    <source>
        <dbReference type="ARBA" id="ARBA00022840"/>
    </source>
</evidence>
<dbReference type="Gene3D" id="3.40.50.300">
    <property type="entry name" value="P-loop containing nucleotide triphosphate hydrolases"/>
    <property type="match status" value="1"/>
</dbReference>
<evidence type="ECO:0000256" key="9">
    <source>
        <dbReference type="ARBA" id="ARBA00022777"/>
    </source>
</evidence>
<comment type="catalytic activity">
    <reaction evidence="12 13">
        <text>GMP + ATP = GDP + ADP</text>
        <dbReference type="Rhea" id="RHEA:20780"/>
        <dbReference type="ChEBI" id="CHEBI:30616"/>
        <dbReference type="ChEBI" id="CHEBI:58115"/>
        <dbReference type="ChEBI" id="CHEBI:58189"/>
        <dbReference type="ChEBI" id="CHEBI:456216"/>
        <dbReference type="EC" id="2.7.4.8"/>
    </reaction>
</comment>
<comment type="function">
    <text evidence="1 13">Essential for recycling GMP and indirectly, cGMP.</text>
</comment>
<dbReference type="EC" id="2.7.4.8" evidence="4 13"/>
<dbReference type="Proteomes" id="UP000184038">
    <property type="component" value="Unassembled WGS sequence"/>
</dbReference>
<evidence type="ECO:0000256" key="5">
    <source>
        <dbReference type="ARBA" id="ARBA00016296"/>
    </source>
</evidence>
<dbReference type="InterPro" id="IPR027417">
    <property type="entry name" value="P-loop_NTPase"/>
</dbReference>
<keyword evidence="6 13" id="KW-0963">Cytoplasm</keyword>
<evidence type="ECO:0000313" key="16">
    <source>
        <dbReference type="Proteomes" id="UP000184038"/>
    </source>
</evidence>
<feature type="domain" description="Guanylate kinase-like" evidence="14">
    <location>
        <begin position="6"/>
        <end position="183"/>
    </location>
</feature>
<dbReference type="NCBIfam" id="TIGR03263">
    <property type="entry name" value="guanyl_kin"/>
    <property type="match status" value="1"/>
</dbReference>
<evidence type="ECO:0000256" key="8">
    <source>
        <dbReference type="ARBA" id="ARBA00022741"/>
    </source>
</evidence>
<dbReference type="GO" id="GO:0005524">
    <property type="term" value="F:ATP binding"/>
    <property type="evidence" value="ECO:0007669"/>
    <property type="project" value="UniProtKB-UniRule"/>
</dbReference>
<keyword evidence="9 13" id="KW-0418">Kinase</keyword>
<dbReference type="InterPro" id="IPR008145">
    <property type="entry name" value="GK/Ca_channel_bsu"/>
</dbReference>
<gene>
    <name evidence="13" type="primary">gmk</name>
    <name evidence="15" type="ORF">SAMN02746066_03977</name>
</gene>
<dbReference type="PANTHER" id="PTHR23117">
    <property type="entry name" value="GUANYLATE KINASE-RELATED"/>
    <property type="match status" value="1"/>
</dbReference>
<dbReference type="PROSITE" id="PS50052">
    <property type="entry name" value="GUANYLATE_KINASE_2"/>
    <property type="match status" value="1"/>
</dbReference>
<dbReference type="SMART" id="SM00072">
    <property type="entry name" value="GuKc"/>
    <property type="match status" value="1"/>
</dbReference>
<keyword evidence="16" id="KW-1185">Reference proteome</keyword>
<dbReference type="AlphaFoldDB" id="A0A1M7MR77"/>
<dbReference type="InterPro" id="IPR008144">
    <property type="entry name" value="Guanylate_kin-like_dom"/>
</dbReference>
<keyword evidence="8 13" id="KW-0547">Nucleotide-binding</keyword>
<sequence>MMSKQGILTVVSGFSGAGKGTLMKALLNRYDYGLSISATTRVPRVGEEDGLEYFFLTRERFESMIEQGELIEWAEYVGNYYGTPKKYVEEQLAAGKDVILEIEVQGAFHIREQFPDALLLFITPPNAIELRNRLVHRGTESMDKIEKRLNRASEEAVFMKQYDYIVVNDDLDECVEHLNEIIKSEHSRTLRNDSFIEKMSNELNVFKKGD</sequence>
<dbReference type="Pfam" id="PF00625">
    <property type="entry name" value="Guanylate_kin"/>
    <property type="match status" value="1"/>
</dbReference>
<dbReference type="PROSITE" id="PS00856">
    <property type="entry name" value="GUANYLATE_KINASE_1"/>
    <property type="match status" value="1"/>
</dbReference>
<comment type="subcellular location">
    <subcellularLocation>
        <location evidence="2 13">Cytoplasm</location>
    </subcellularLocation>
</comment>
<dbReference type="PANTHER" id="PTHR23117:SF13">
    <property type="entry name" value="GUANYLATE KINASE"/>
    <property type="match status" value="1"/>
</dbReference>
<dbReference type="EMBL" id="FRCP01000022">
    <property type="protein sequence ID" value="SHM93452.1"/>
    <property type="molecule type" value="Genomic_DNA"/>
</dbReference>
<dbReference type="HAMAP" id="MF_00328">
    <property type="entry name" value="Guanylate_kinase"/>
    <property type="match status" value="1"/>
</dbReference>
<dbReference type="STRING" id="1120996.SAMN02746066_03977"/>
<dbReference type="SUPFAM" id="SSF52540">
    <property type="entry name" value="P-loop containing nucleoside triphosphate hydrolases"/>
    <property type="match status" value="1"/>
</dbReference>
<evidence type="ECO:0000256" key="12">
    <source>
        <dbReference type="ARBA" id="ARBA00048594"/>
    </source>
</evidence>
<evidence type="ECO:0000256" key="7">
    <source>
        <dbReference type="ARBA" id="ARBA00022679"/>
    </source>
</evidence>
<dbReference type="GO" id="GO:0005829">
    <property type="term" value="C:cytosol"/>
    <property type="evidence" value="ECO:0007669"/>
    <property type="project" value="TreeGrafter"/>
</dbReference>
<evidence type="ECO:0000256" key="4">
    <source>
        <dbReference type="ARBA" id="ARBA00012961"/>
    </source>
</evidence>
<evidence type="ECO:0000256" key="3">
    <source>
        <dbReference type="ARBA" id="ARBA00005790"/>
    </source>
</evidence>
<evidence type="ECO:0000259" key="14">
    <source>
        <dbReference type="PROSITE" id="PS50052"/>
    </source>
</evidence>
<dbReference type="FunFam" id="3.40.50.300:FF:000855">
    <property type="entry name" value="Guanylate kinase"/>
    <property type="match status" value="1"/>
</dbReference>
<evidence type="ECO:0000313" key="15">
    <source>
        <dbReference type="EMBL" id="SHM93452.1"/>
    </source>
</evidence>
<keyword evidence="7 13" id="KW-0808">Transferase</keyword>